<comment type="caution">
    <text evidence="1">The sequence shown here is derived from an EMBL/GenBank/DDBJ whole genome shotgun (WGS) entry which is preliminary data.</text>
</comment>
<organism evidence="1 2">
    <name type="scientific">Periplaneta americana</name>
    <name type="common">American cockroach</name>
    <name type="synonym">Blatta americana</name>
    <dbReference type="NCBI Taxonomy" id="6978"/>
    <lineage>
        <taxon>Eukaryota</taxon>
        <taxon>Metazoa</taxon>
        <taxon>Ecdysozoa</taxon>
        <taxon>Arthropoda</taxon>
        <taxon>Hexapoda</taxon>
        <taxon>Insecta</taxon>
        <taxon>Pterygota</taxon>
        <taxon>Neoptera</taxon>
        <taxon>Polyneoptera</taxon>
        <taxon>Dictyoptera</taxon>
        <taxon>Blattodea</taxon>
        <taxon>Blattoidea</taxon>
        <taxon>Blattidae</taxon>
        <taxon>Blattinae</taxon>
        <taxon>Periplaneta</taxon>
    </lineage>
</organism>
<evidence type="ECO:0000313" key="2">
    <source>
        <dbReference type="Proteomes" id="UP001148838"/>
    </source>
</evidence>
<reference evidence="1 2" key="1">
    <citation type="journal article" date="2022" name="Allergy">
        <title>Genome assembly and annotation of Periplaneta americana reveal a comprehensive cockroach allergen profile.</title>
        <authorList>
            <person name="Wang L."/>
            <person name="Xiong Q."/>
            <person name="Saelim N."/>
            <person name="Wang L."/>
            <person name="Nong W."/>
            <person name="Wan A.T."/>
            <person name="Shi M."/>
            <person name="Liu X."/>
            <person name="Cao Q."/>
            <person name="Hui J.H.L."/>
            <person name="Sookrung N."/>
            <person name="Leung T.F."/>
            <person name="Tungtrongchitr A."/>
            <person name="Tsui S.K.W."/>
        </authorList>
    </citation>
    <scope>NUCLEOTIDE SEQUENCE [LARGE SCALE GENOMIC DNA]</scope>
    <source>
        <strain evidence="1">PWHHKU_190912</strain>
    </source>
</reference>
<accession>A0ABQ8RVY5</accession>
<evidence type="ECO:0000313" key="1">
    <source>
        <dbReference type="EMBL" id="KAJ4425874.1"/>
    </source>
</evidence>
<dbReference type="Proteomes" id="UP001148838">
    <property type="component" value="Unassembled WGS sequence"/>
</dbReference>
<dbReference type="EMBL" id="JAJSOF020000041">
    <property type="protein sequence ID" value="KAJ4425874.1"/>
    <property type="molecule type" value="Genomic_DNA"/>
</dbReference>
<protein>
    <submittedName>
        <fullName evidence="1">Uncharacterized protein</fullName>
    </submittedName>
</protein>
<keyword evidence="2" id="KW-1185">Reference proteome</keyword>
<gene>
    <name evidence="1" type="ORF">ANN_27500</name>
</gene>
<sequence length="182" mass="21126">MRFMRRTTGYTKWDRKKTEDILQERNVSSVLEYISRSIKLQGTRLKNVVMDMIKVDCEVDPLAIGEQKTLSEEANTSYQHVTEIKMEYNDYSCDLKSEITFRETPVLKSESEEGNSLGLRVTDIKTECMDHSYDMKPEMAFDVTPVPIDSPIVKREIEVGVDFEKEAKLEVTVQEDEVLNER</sequence>
<name>A0ABQ8RVY5_PERAM</name>
<proteinExistence type="predicted"/>